<evidence type="ECO:0000313" key="2">
    <source>
        <dbReference type="Proteomes" id="UP000024635"/>
    </source>
</evidence>
<dbReference type="AlphaFoldDB" id="A0A016VK98"/>
<dbReference type="Proteomes" id="UP000024635">
    <property type="component" value="Unassembled WGS sequence"/>
</dbReference>
<comment type="caution">
    <text evidence="1">The sequence shown here is derived from an EMBL/GenBank/DDBJ whole genome shotgun (WGS) entry which is preliminary data.</text>
</comment>
<dbReference type="EMBL" id="JARK01001344">
    <property type="protein sequence ID" value="EYC27701.1"/>
    <property type="molecule type" value="Genomic_DNA"/>
</dbReference>
<reference evidence="2" key="1">
    <citation type="journal article" date="2015" name="Nat. Genet.">
        <title>The genome and transcriptome of the zoonotic hookworm Ancylostoma ceylanicum identify infection-specific gene families.</title>
        <authorList>
            <person name="Schwarz E.M."/>
            <person name="Hu Y."/>
            <person name="Antoshechkin I."/>
            <person name="Miller M.M."/>
            <person name="Sternberg P.W."/>
            <person name="Aroian R.V."/>
        </authorList>
    </citation>
    <scope>NUCLEOTIDE SEQUENCE</scope>
    <source>
        <strain evidence="2">HY135</strain>
    </source>
</reference>
<organism evidence="1 2">
    <name type="scientific">Ancylostoma ceylanicum</name>
    <dbReference type="NCBI Taxonomy" id="53326"/>
    <lineage>
        <taxon>Eukaryota</taxon>
        <taxon>Metazoa</taxon>
        <taxon>Ecdysozoa</taxon>
        <taxon>Nematoda</taxon>
        <taxon>Chromadorea</taxon>
        <taxon>Rhabditida</taxon>
        <taxon>Rhabditina</taxon>
        <taxon>Rhabditomorpha</taxon>
        <taxon>Strongyloidea</taxon>
        <taxon>Ancylostomatidae</taxon>
        <taxon>Ancylostomatinae</taxon>
        <taxon>Ancylostoma</taxon>
    </lineage>
</organism>
<gene>
    <name evidence="1" type="primary">Acey_s0008.g138</name>
    <name evidence="1" type="ORF">Y032_0008g138</name>
</gene>
<sequence>MTLRTYKTILEHQAAHNVRLVLQSTVGYKEPMDLFSLNRLTAYDDGGNVVATVHYSLKYTGEVHPTSRLLSAEKYDDLLQSCKKEAAVASVEKDKYKIFGRMRRMGGGRRNNFARGRRSANIAPPPPREPFWRPLMTNIVSSAVQGAVMAGPSYLELFASTEAPYGR</sequence>
<name>A0A016VK98_9BILA</name>
<evidence type="ECO:0000313" key="1">
    <source>
        <dbReference type="EMBL" id="EYC27701.1"/>
    </source>
</evidence>
<dbReference type="OrthoDB" id="10577332at2759"/>
<keyword evidence="2" id="KW-1185">Reference proteome</keyword>
<proteinExistence type="predicted"/>
<accession>A0A016VK98</accession>
<protein>
    <submittedName>
        <fullName evidence="1">Uncharacterized protein</fullName>
    </submittedName>
</protein>